<accession>D1ANV2</accession>
<gene>
    <name evidence="2" type="ordered locus">Sterm_0553</name>
</gene>
<evidence type="ECO:0000313" key="2">
    <source>
        <dbReference type="EMBL" id="ACZ07426.1"/>
    </source>
</evidence>
<evidence type="ECO:0000256" key="1">
    <source>
        <dbReference type="SAM" id="SignalP"/>
    </source>
</evidence>
<reference evidence="3" key="1">
    <citation type="submission" date="2009-09" db="EMBL/GenBank/DDBJ databases">
        <title>The complete chromosome of Sebaldella termitidis ATCC 33386.</title>
        <authorList>
            <consortium name="US DOE Joint Genome Institute (JGI-PGF)"/>
            <person name="Lucas S."/>
            <person name="Copeland A."/>
            <person name="Lapidus A."/>
            <person name="Glavina del Rio T."/>
            <person name="Dalin E."/>
            <person name="Tice H."/>
            <person name="Bruce D."/>
            <person name="Goodwin L."/>
            <person name="Pitluck S."/>
            <person name="Kyrpides N."/>
            <person name="Mavromatis K."/>
            <person name="Ivanova N."/>
            <person name="Mikhailova N."/>
            <person name="Sims D."/>
            <person name="Meincke L."/>
            <person name="Brettin T."/>
            <person name="Detter J.C."/>
            <person name="Han C."/>
            <person name="Larimer F."/>
            <person name="Land M."/>
            <person name="Hauser L."/>
            <person name="Markowitz V."/>
            <person name="Cheng J.F."/>
            <person name="Hugenholtz P."/>
            <person name="Woyke T."/>
            <person name="Wu D."/>
            <person name="Eisen J.A."/>
        </authorList>
    </citation>
    <scope>NUCLEOTIDE SEQUENCE [LARGE SCALE GENOMIC DNA]</scope>
    <source>
        <strain evidence="3">ATCC 33386 / NCTC 11300</strain>
    </source>
</reference>
<protein>
    <recommendedName>
        <fullName evidence="4">Secreted protein</fullName>
    </recommendedName>
</protein>
<evidence type="ECO:0000313" key="3">
    <source>
        <dbReference type="Proteomes" id="UP000000845"/>
    </source>
</evidence>
<name>D1ANV2_SEBTE</name>
<dbReference type="AlphaFoldDB" id="D1ANV2"/>
<dbReference type="EMBL" id="CP001739">
    <property type="protein sequence ID" value="ACZ07426.1"/>
    <property type="molecule type" value="Genomic_DNA"/>
</dbReference>
<dbReference type="STRING" id="526218.Sterm_0553"/>
<feature type="chain" id="PRO_5003019868" description="Secreted protein" evidence="1">
    <location>
        <begin position="22"/>
        <end position="90"/>
    </location>
</feature>
<keyword evidence="3" id="KW-1185">Reference proteome</keyword>
<dbReference type="Proteomes" id="UP000000845">
    <property type="component" value="Chromosome"/>
</dbReference>
<evidence type="ECO:0008006" key="4">
    <source>
        <dbReference type="Google" id="ProtNLM"/>
    </source>
</evidence>
<reference evidence="2 3" key="2">
    <citation type="journal article" date="2010" name="Stand. Genomic Sci.">
        <title>Complete genome sequence of Sebaldella termitidis type strain (NCTC 11300).</title>
        <authorList>
            <person name="Harmon-Smith M."/>
            <person name="Celia L."/>
            <person name="Chertkov O."/>
            <person name="Lapidus A."/>
            <person name="Copeland A."/>
            <person name="Glavina Del Rio T."/>
            <person name="Nolan M."/>
            <person name="Lucas S."/>
            <person name="Tice H."/>
            <person name="Cheng J.F."/>
            <person name="Han C."/>
            <person name="Detter J.C."/>
            <person name="Bruce D."/>
            <person name="Goodwin L."/>
            <person name="Pitluck S."/>
            <person name="Pati A."/>
            <person name="Liolios K."/>
            <person name="Ivanova N."/>
            <person name="Mavromatis K."/>
            <person name="Mikhailova N."/>
            <person name="Chen A."/>
            <person name="Palaniappan K."/>
            <person name="Land M."/>
            <person name="Hauser L."/>
            <person name="Chang Y.J."/>
            <person name="Jeffries C.D."/>
            <person name="Brettin T."/>
            <person name="Goker M."/>
            <person name="Beck B."/>
            <person name="Bristow J."/>
            <person name="Eisen J.A."/>
            <person name="Markowitz V."/>
            <person name="Hugenholtz P."/>
            <person name="Kyrpides N.C."/>
            <person name="Klenk H.P."/>
            <person name="Chen F."/>
        </authorList>
    </citation>
    <scope>NUCLEOTIDE SEQUENCE [LARGE SCALE GENOMIC DNA]</scope>
    <source>
        <strain evidence="3">ATCC 33386 / NCTC 11300</strain>
    </source>
</reference>
<dbReference type="RefSeq" id="WP_012860024.1">
    <property type="nucleotide sequence ID" value="NC_013517.1"/>
</dbReference>
<proteinExistence type="predicted"/>
<dbReference type="HOGENOM" id="CLU_179246_0_0_0"/>
<organism evidence="2 3">
    <name type="scientific">Sebaldella termitidis (strain ATCC 33386 / NCTC 11300)</name>
    <dbReference type="NCBI Taxonomy" id="526218"/>
    <lineage>
        <taxon>Bacteria</taxon>
        <taxon>Fusobacteriati</taxon>
        <taxon>Fusobacteriota</taxon>
        <taxon>Fusobacteriia</taxon>
        <taxon>Fusobacteriales</taxon>
        <taxon>Leptotrichiaceae</taxon>
        <taxon>Sebaldella</taxon>
    </lineage>
</organism>
<keyword evidence="1" id="KW-0732">Signal</keyword>
<sequence length="90" mass="10818">MLKKFLVLFLLLSSFSFSRFVNECRVLSRNLNNYNFRCRSLESGKIFTFHMPSGVNGYAWTEYHKIGRVYKIFFHEEYGSYILENSTFLY</sequence>
<feature type="signal peptide" evidence="1">
    <location>
        <begin position="1"/>
        <end position="21"/>
    </location>
</feature>
<dbReference type="KEGG" id="str:Sterm_0553"/>